<dbReference type="Proteomes" id="UP000178771">
    <property type="component" value="Unassembled WGS sequence"/>
</dbReference>
<keyword evidence="1" id="KW-0812">Transmembrane</keyword>
<keyword evidence="1" id="KW-0472">Membrane</keyword>
<comment type="caution">
    <text evidence="2">The sequence shown here is derived from an EMBL/GenBank/DDBJ whole genome shotgun (WGS) entry which is preliminary data.</text>
</comment>
<keyword evidence="1" id="KW-1133">Transmembrane helix</keyword>
<evidence type="ECO:0000313" key="3">
    <source>
        <dbReference type="Proteomes" id="UP000178771"/>
    </source>
</evidence>
<feature type="transmembrane region" description="Helical" evidence="1">
    <location>
        <begin position="29"/>
        <end position="51"/>
    </location>
</feature>
<protein>
    <submittedName>
        <fullName evidence="2">Uncharacterized protein</fullName>
    </submittedName>
</protein>
<organism evidence="2 3">
    <name type="scientific">candidate division WWE3 bacterium RIFCSPLOWO2_01_FULL_39_13</name>
    <dbReference type="NCBI Taxonomy" id="1802624"/>
    <lineage>
        <taxon>Bacteria</taxon>
        <taxon>Katanobacteria</taxon>
    </lineage>
</organism>
<gene>
    <name evidence="2" type="ORF">A2982_00480</name>
</gene>
<name>A0A1F4V3G8_UNCKA</name>
<evidence type="ECO:0000313" key="2">
    <source>
        <dbReference type="EMBL" id="OGC51747.1"/>
    </source>
</evidence>
<reference evidence="2 3" key="1">
    <citation type="journal article" date="2016" name="Nat. Commun.">
        <title>Thousands of microbial genomes shed light on interconnected biogeochemical processes in an aquifer system.</title>
        <authorList>
            <person name="Anantharaman K."/>
            <person name="Brown C.T."/>
            <person name="Hug L.A."/>
            <person name="Sharon I."/>
            <person name="Castelle C.J."/>
            <person name="Probst A.J."/>
            <person name="Thomas B.C."/>
            <person name="Singh A."/>
            <person name="Wilkins M.J."/>
            <person name="Karaoz U."/>
            <person name="Brodie E.L."/>
            <person name="Williams K.H."/>
            <person name="Hubbard S.S."/>
            <person name="Banfield J.F."/>
        </authorList>
    </citation>
    <scope>NUCLEOTIDE SEQUENCE [LARGE SCALE GENOMIC DNA]</scope>
</reference>
<proteinExistence type="predicted"/>
<sequence>MPNGTDIIDKQIAEAIARIDLVLDRNVRLVWVVLAMSSVIFIVGAVLLLIGFKNGDWKILTPSALMTGLLYWPINKILTIRKENIQLAVVPALIKTLPPEKAAEQIIKLIEKLDTK</sequence>
<dbReference type="AlphaFoldDB" id="A0A1F4V3G8"/>
<accession>A0A1F4V3G8</accession>
<evidence type="ECO:0000256" key="1">
    <source>
        <dbReference type="SAM" id="Phobius"/>
    </source>
</evidence>
<dbReference type="EMBL" id="MEVH01000014">
    <property type="protein sequence ID" value="OGC51747.1"/>
    <property type="molecule type" value="Genomic_DNA"/>
</dbReference>